<organism evidence="2 3">
    <name type="scientific">Trichobilharzia regenti</name>
    <name type="common">Nasal bird schistosome</name>
    <dbReference type="NCBI Taxonomy" id="157069"/>
    <lineage>
        <taxon>Eukaryota</taxon>
        <taxon>Metazoa</taxon>
        <taxon>Spiralia</taxon>
        <taxon>Lophotrochozoa</taxon>
        <taxon>Platyhelminthes</taxon>
        <taxon>Trematoda</taxon>
        <taxon>Digenea</taxon>
        <taxon>Strigeidida</taxon>
        <taxon>Schistosomatoidea</taxon>
        <taxon>Schistosomatidae</taxon>
        <taxon>Trichobilharzia</taxon>
    </lineage>
</organism>
<protein>
    <submittedName>
        <fullName evidence="3">Uncharacterized protein</fullName>
    </submittedName>
</protein>
<name>A0AA85J4C1_TRIRE</name>
<sequence>MRQSVRLSVKMQVIIIRCTNICGQLQSPVRLSCVYDGQQPPSHTHTNGYYRKQITNQYKYSRRIQPINRSDRSSDRERYTEIERGSLTQQSMQGNKFVVLLVASLCVVAVNSNRQGHRVNGVQSVGDEYSSASGYLGSVFRRQQGGRHRSGQSSSGQSGQQQQQSNVVKRKMMCQCESEVPRGHSPVRYDAFTEGDYNNGYVFTEDPSGSYEGEYFTVKKRQLA</sequence>
<dbReference type="WBParaSite" id="TREG1_129510.1">
    <property type="protein sequence ID" value="TREG1_129510.1"/>
    <property type="gene ID" value="TREG1_129510"/>
</dbReference>
<evidence type="ECO:0000313" key="2">
    <source>
        <dbReference type="Proteomes" id="UP000050795"/>
    </source>
</evidence>
<feature type="compositionally biased region" description="Basic and acidic residues" evidence="1">
    <location>
        <begin position="69"/>
        <end position="84"/>
    </location>
</feature>
<feature type="region of interest" description="Disordered" evidence="1">
    <location>
        <begin position="65"/>
        <end position="86"/>
    </location>
</feature>
<feature type="compositionally biased region" description="Low complexity" evidence="1">
    <location>
        <begin position="151"/>
        <end position="165"/>
    </location>
</feature>
<dbReference type="AlphaFoldDB" id="A0AA85J4C1"/>
<reference evidence="3" key="2">
    <citation type="submission" date="2023-11" db="UniProtKB">
        <authorList>
            <consortium name="WormBaseParasite"/>
        </authorList>
    </citation>
    <scope>IDENTIFICATION</scope>
</reference>
<dbReference type="Proteomes" id="UP000050795">
    <property type="component" value="Unassembled WGS sequence"/>
</dbReference>
<feature type="region of interest" description="Disordered" evidence="1">
    <location>
        <begin position="143"/>
        <end position="168"/>
    </location>
</feature>
<proteinExistence type="predicted"/>
<evidence type="ECO:0000256" key="1">
    <source>
        <dbReference type="SAM" id="MobiDB-lite"/>
    </source>
</evidence>
<keyword evidence="2" id="KW-1185">Reference proteome</keyword>
<reference evidence="2" key="1">
    <citation type="submission" date="2022-06" db="EMBL/GenBank/DDBJ databases">
        <authorList>
            <person name="Berger JAMES D."/>
            <person name="Berger JAMES D."/>
        </authorList>
    </citation>
    <scope>NUCLEOTIDE SEQUENCE [LARGE SCALE GENOMIC DNA]</scope>
</reference>
<evidence type="ECO:0000313" key="3">
    <source>
        <dbReference type="WBParaSite" id="TREG1_129510.1"/>
    </source>
</evidence>
<accession>A0AA85J4C1</accession>